<organism evidence="7 8">
    <name type="scientific">Ambispora leptoticha</name>
    <dbReference type="NCBI Taxonomy" id="144679"/>
    <lineage>
        <taxon>Eukaryota</taxon>
        <taxon>Fungi</taxon>
        <taxon>Fungi incertae sedis</taxon>
        <taxon>Mucoromycota</taxon>
        <taxon>Glomeromycotina</taxon>
        <taxon>Glomeromycetes</taxon>
        <taxon>Archaeosporales</taxon>
        <taxon>Ambisporaceae</taxon>
        <taxon>Ambispora</taxon>
    </lineage>
</organism>
<protein>
    <submittedName>
        <fullName evidence="7">9660_t:CDS:1</fullName>
    </submittedName>
</protein>
<feature type="non-terminal residue" evidence="7">
    <location>
        <position position="1"/>
    </location>
</feature>
<feature type="binding site" evidence="5">
    <location>
        <begin position="528"/>
        <end position="535"/>
    </location>
    <ligand>
        <name>ATP</name>
        <dbReference type="ChEBI" id="CHEBI:30616"/>
    </ligand>
</feature>
<keyword evidence="1 5" id="KW-0547">Nucleotide-binding</keyword>
<dbReference type="Gene3D" id="3.40.50.300">
    <property type="entry name" value="P-loop containing nucleotide triphosphate hydrolases"/>
    <property type="match status" value="2"/>
</dbReference>
<evidence type="ECO:0000256" key="5">
    <source>
        <dbReference type="PROSITE-ProRule" id="PRU00560"/>
    </source>
</evidence>
<dbReference type="SUPFAM" id="SSF48452">
    <property type="entry name" value="TPR-like"/>
    <property type="match status" value="1"/>
</dbReference>
<dbReference type="GO" id="GO:0004386">
    <property type="term" value="F:helicase activity"/>
    <property type="evidence" value="ECO:0007669"/>
    <property type="project" value="UniProtKB-UniRule"/>
</dbReference>
<evidence type="ECO:0000256" key="1">
    <source>
        <dbReference type="ARBA" id="ARBA00022741"/>
    </source>
</evidence>
<dbReference type="EMBL" id="CAJVPS010005563">
    <property type="protein sequence ID" value="CAG8616353.1"/>
    <property type="molecule type" value="Genomic_DNA"/>
</dbReference>
<dbReference type="GO" id="GO:0016787">
    <property type="term" value="F:hydrolase activity"/>
    <property type="evidence" value="ECO:0007669"/>
    <property type="project" value="UniProtKB-UniRule"/>
</dbReference>
<name>A0A9N9CVU7_9GLOM</name>
<dbReference type="InterPro" id="IPR011990">
    <property type="entry name" value="TPR-like_helical_dom_sf"/>
</dbReference>
<accession>A0A9N9CVU7</accession>
<proteinExistence type="predicted"/>
<keyword evidence="3 5" id="KW-0347">Helicase</keyword>
<dbReference type="OrthoDB" id="3156807at2759"/>
<evidence type="ECO:0000259" key="6">
    <source>
        <dbReference type="PROSITE" id="PS51198"/>
    </source>
</evidence>
<keyword evidence="8" id="KW-1185">Reference proteome</keyword>
<comment type="caution">
    <text evidence="7">The sequence shown here is derived from an EMBL/GenBank/DDBJ whole genome shotgun (WGS) entry which is preliminary data.</text>
</comment>
<evidence type="ECO:0000313" key="7">
    <source>
        <dbReference type="EMBL" id="CAG8616353.1"/>
    </source>
</evidence>
<evidence type="ECO:0000256" key="3">
    <source>
        <dbReference type="ARBA" id="ARBA00022806"/>
    </source>
</evidence>
<evidence type="ECO:0000313" key="8">
    <source>
        <dbReference type="Proteomes" id="UP000789508"/>
    </source>
</evidence>
<dbReference type="Gene3D" id="1.25.40.10">
    <property type="entry name" value="Tetratricopeptide repeat domain"/>
    <property type="match status" value="1"/>
</dbReference>
<dbReference type="Pfam" id="PF00580">
    <property type="entry name" value="UvrD-helicase"/>
    <property type="match status" value="1"/>
</dbReference>
<gene>
    <name evidence="7" type="ORF">ALEPTO_LOCUS8775</name>
</gene>
<dbReference type="SUPFAM" id="SSF52540">
    <property type="entry name" value="P-loop containing nucleoside triphosphate hydrolases"/>
    <property type="match status" value="1"/>
</dbReference>
<feature type="domain" description="UvrD-like helicase ATP-binding" evidence="6">
    <location>
        <begin position="507"/>
        <end position="899"/>
    </location>
</feature>
<dbReference type="PANTHER" id="PTHR21529:SF4">
    <property type="entry name" value="TPR AND ANKYRIN REPEAT-CONTAINING PROTEIN 1"/>
    <property type="match status" value="1"/>
</dbReference>
<reference evidence="7" key="1">
    <citation type="submission" date="2021-06" db="EMBL/GenBank/DDBJ databases">
        <authorList>
            <person name="Kallberg Y."/>
            <person name="Tangrot J."/>
            <person name="Rosling A."/>
        </authorList>
    </citation>
    <scope>NUCLEOTIDE SEQUENCE</scope>
    <source>
        <strain evidence="7">FL130A</strain>
    </source>
</reference>
<sequence length="1403" mass="163273">MDDNPLIELFEDLADSENDEKKLHALIKRCHTASSRELKDFVDELSELLCNSFDSYIPTLKTFLSQLLEEYSKRHILLSKYNNTALQNFPSLLTDCIIVQNLPQCDLSGFGEIFDCCFELLWRAQNNKIAIRMTKDFLIKILDWDGVLGILVSGSHGRNCLKRILSELNIDNRIEKEKLLKAVEMIAAIVEQCSRHKDVSPRLSEAFSVYKACNSLLDKFKSYQIAEHSLLPILCDDDERHLSLLGMSAPQRSSDIYHYVQTLKQRKIDLFQKKALFRFSPDKYSSLMEEEELTNNRVFKPPERIFHLPFEFDENDKLGAWDILISEDAIKDMLDLESPTKIKAVMKKLGKISSGIWDKHGLKLLDPSLSIPVYATELDDHGGLKILWQVDYGFSVRNYMLMQLVKVWAVTTNKDQIAKLLEYLKMLHQVYTVEQSSRCAIQRIRNDMILPKIFDEEKIKSTEDELHISQMDDEKLLEIHKMLVTNKFIPLSKNLFKSLVMGGTDFTFQVSKVEYEIINNPTSAIIIGRSGTGKTTCIVYRLLASYLNNSSYSFYKTPFSHKRQIFITVSPVLCRRVKEYFYRLRQSAALAETKMSIAQFYEYARKKEEESCNPDLTDNNMFEERDDDKVLSDIPDSFSQLTEEHFPLFITYKKFIEMLEGTYGIDVRKIHLNQKSKIDEDDEDIYTNEESFQPQPSFANKSNKSWAHFVDYDVFKKKYCNHFNENKLDPELVYSEFSVIKGSNPKGEYLSREDYQTISTKKYPAFCHNRDKIYDLFRRYEKMKALNGDYDSIDRTLAILHCATKKALRSPHIHEIYIDECQDNQIVDFGLILKIFNRVDNIFLAGDIAQCIAKGSSFRFQDIRALMYEWELDRVRVNNTLRGPIKPNQFELNINYRSHNGILRLAASIIKLIRRFFPESIDHLSSERGEVGGPRPIVFKGFKAETFHFNVFSAGENTGNYIEFGAEQVIIVRDEDSKLRVQNLIGKAGLVMTVFEAKGMEFCDVLLYNFFTDPPGQKWRVILSELKNQPDGVQTFSHEKHYVLSSELKHLYVAVTRARQHIWIFDENSEYIEPICKYWEQEGLVKVIRSEDKISTFPTLAKKSNSAEWNRKGRKFFESRQYEQAIFCFEKSENHESLKLANAYRLQQIARASINDSDQTTINSNFIRAADAFRMCSRPIQAALCYEDINMYEKAASVYVECDMFDDAARCYLEVPDFGNAGKYFEKANKYTDAVVAYKNDRDYRKVIDLMQSHREKIDEKIFNRITRLVNIHYRRKEDKEMSEKALSVLPTQEEQINLLRDHAPEELQEVCKKSGQFRAAAEDLRFRGKFNEAIDTFLRSDNDEDIIEALRCCLYLCRVKVLNITMINFGRLNDSPEYLNDLIDLNDKLSKATNIITKVKSR</sequence>
<keyword evidence="2 5" id="KW-0378">Hydrolase</keyword>
<dbReference type="PROSITE" id="PS51198">
    <property type="entry name" value="UVRD_HELICASE_ATP_BIND"/>
    <property type="match status" value="1"/>
</dbReference>
<dbReference type="Proteomes" id="UP000789508">
    <property type="component" value="Unassembled WGS sequence"/>
</dbReference>
<dbReference type="InterPro" id="IPR039904">
    <property type="entry name" value="TRANK1"/>
</dbReference>
<evidence type="ECO:0000256" key="2">
    <source>
        <dbReference type="ARBA" id="ARBA00022801"/>
    </source>
</evidence>
<keyword evidence="4 5" id="KW-0067">ATP-binding</keyword>
<dbReference type="PANTHER" id="PTHR21529">
    <property type="entry name" value="MAMMARY TURMOR VIRUS RECEPTOR HOMOLOG 1, 2 MTVR1, 2"/>
    <property type="match status" value="1"/>
</dbReference>
<dbReference type="InterPro" id="IPR027417">
    <property type="entry name" value="P-loop_NTPase"/>
</dbReference>
<evidence type="ECO:0000256" key="4">
    <source>
        <dbReference type="ARBA" id="ARBA00022840"/>
    </source>
</evidence>
<dbReference type="InterPro" id="IPR014016">
    <property type="entry name" value="UvrD-like_ATP-bd"/>
</dbReference>
<dbReference type="GO" id="GO:0005524">
    <property type="term" value="F:ATP binding"/>
    <property type="evidence" value="ECO:0007669"/>
    <property type="project" value="UniProtKB-UniRule"/>
</dbReference>